<accession>A0A6G1E938</accession>
<name>A0A6G1E938_9ORYZ</name>
<dbReference type="AlphaFoldDB" id="A0A6G1E938"/>
<dbReference type="EMBL" id="SPHZ02000005">
    <property type="protein sequence ID" value="KAF0921237.1"/>
    <property type="molecule type" value="Genomic_DNA"/>
</dbReference>
<evidence type="ECO:0000313" key="6">
    <source>
        <dbReference type="Proteomes" id="UP000479710"/>
    </source>
</evidence>
<reference evidence="5 6" key="1">
    <citation type="submission" date="2019-11" db="EMBL/GenBank/DDBJ databases">
        <title>Whole genome sequence of Oryza granulata.</title>
        <authorList>
            <person name="Li W."/>
        </authorList>
    </citation>
    <scope>NUCLEOTIDE SEQUENCE [LARGE SCALE GENOMIC DNA]</scope>
    <source>
        <strain evidence="6">cv. Menghai</strain>
        <tissue evidence="5">Leaf</tissue>
    </source>
</reference>
<evidence type="ECO:0000313" key="5">
    <source>
        <dbReference type="EMBL" id="KAF0921237.1"/>
    </source>
</evidence>
<dbReference type="Pfam" id="PF02902">
    <property type="entry name" value="Peptidase_C48"/>
    <property type="match status" value="1"/>
</dbReference>
<gene>
    <name evidence="5" type="ORF">E2562_039452</name>
</gene>
<comment type="similarity">
    <text evidence="1">Belongs to the peptidase C48 family.</text>
</comment>
<feature type="domain" description="Ubiquitin-like protease family profile" evidence="4">
    <location>
        <begin position="1"/>
        <end position="143"/>
    </location>
</feature>
<evidence type="ECO:0000256" key="2">
    <source>
        <dbReference type="ARBA" id="ARBA00022670"/>
    </source>
</evidence>
<evidence type="ECO:0000256" key="3">
    <source>
        <dbReference type="ARBA" id="ARBA00022801"/>
    </source>
</evidence>
<dbReference type="SUPFAM" id="SSF54001">
    <property type="entry name" value="Cysteine proteinases"/>
    <property type="match status" value="1"/>
</dbReference>
<proteinExistence type="inferred from homology"/>
<dbReference type="GO" id="GO:0006508">
    <property type="term" value="P:proteolysis"/>
    <property type="evidence" value="ECO:0007669"/>
    <property type="project" value="UniProtKB-KW"/>
</dbReference>
<organism evidence="5 6">
    <name type="scientific">Oryza meyeriana var. granulata</name>
    <dbReference type="NCBI Taxonomy" id="110450"/>
    <lineage>
        <taxon>Eukaryota</taxon>
        <taxon>Viridiplantae</taxon>
        <taxon>Streptophyta</taxon>
        <taxon>Embryophyta</taxon>
        <taxon>Tracheophyta</taxon>
        <taxon>Spermatophyta</taxon>
        <taxon>Magnoliopsida</taxon>
        <taxon>Liliopsida</taxon>
        <taxon>Poales</taxon>
        <taxon>Poaceae</taxon>
        <taxon>BOP clade</taxon>
        <taxon>Oryzoideae</taxon>
        <taxon>Oryzeae</taxon>
        <taxon>Oryzinae</taxon>
        <taxon>Oryza</taxon>
        <taxon>Oryza meyeriana</taxon>
    </lineage>
</organism>
<protein>
    <recommendedName>
        <fullName evidence="4">Ubiquitin-like protease family profile domain-containing protein</fullName>
    </recommendedName>
</protein>
<dbReference type="InterPro" id="IPR038765">
    <property type="entry name" value="Papain-like_cys_pep_sf"/>
</dbReference>
<dbReference type="Proteomes" id="UP000479710">
    <property type="component" value="Unassembled WGS sequence"/>
</dbReference>
<feature type="non-terminal residue" evidence="5">
    <location>
        <position position="1"/>
    </location>
</feature>
<evidence type="ECO:0000256" key="1">
    <source>
        <dbReference type="ARBA" id="ARBA00005234"/>
    </source>
</evidence>
<keyword evidence="3" id="KW-0378">Hydrolase</keyword>
<dbReference type="PANTHER" id="PTHR33018:SF34">
    <property type="entry name" value="OS02G0472350 PROTEIN"/>
    <property type="match status" value="1"/>
</dbReference>
<dbReference type="OrthoDB" id="681398at2759"/>
<keyword evidence="6" id="KW-1185">Reference proteome</keyword>
<dbReference type="PANTHER" id="PTHR33018">
    <property type="entry name" value="OS10G0338966 PROTEIN-RELATED"/>
    <property type="match status" value="1"/>
</dbReference>
<dbReference type="GO" id="GO:0008234">
    <property type="term" value="F:cysteine-type peptidase activity"/>
    <property type="evidence" value="ECO:0007669"/>
    <property type="project" value="InterPro"/>
</dbReference>
<comment type="caution">
    <text evidence="5">The sequence shown here is derived from an EMBL/GenBank/DDBJ whole genome shotgun (WGS) entry which is preliminary data.</text>
</comment>
<dbReference type="InterPro" id="IPR003653">
    <property type="entry name" value="Peptidase_C48_C"/>
</dbReference>
<feature type="non-terminal residue" evidence="5">
    <location>
        <position position="143"/>
    </location>
</feature>
<sequence>LDICIMQIWILRCMMRARRNKLVIGFLDPQIMNKTMVLSRPDDVVDYISRAFERHTDKDKILMPYLMKDHWILLVLETSRDHIVIMDSRRKDRSEFQEVLDVFNRPFRHYKKSMMKSEFSVRVGFQCFRQPPRNNRCGFYAMR</sequence>
<dbReference type="Gene3D" id="3.40.395.10">
    <property type="entry name" value="Adenoviral Proteinase, Chain A"/>
    <property type="match status" value="1"/>
</dbReference>
<evidence type="ECO:0000259" key="4">
    <source>
        <dbReference type="PROSITE" id="PS50600"/>
    </source>
</evidence>
<dbReference type="PROSITE" id="PS50600">
    <property type="entry name" value="ULP_PROTEASE"/>
    <property type="match status" value="1"/>
</dbReference>
<keyword evidence="2" id="KW-0645">Protease</keyword>